<keyword evidence="5" id="KW-0460">Magnesium</keyword>
<keyword evidence="8" id="KW-0175">Coiled coil</keyword>
<dbReference type="InterPro" id="IPR027417">
    <property type="entry name" value="P-loop_NTPase"/>
</dbReference>
<keyword evidence="9" id="KW-1133">Transmembrane helix</keyword>
<dbReference type="GO" id="GO:0006950">
    <property type="term" value="P:response to stress"/>
    <property type="evidence" value="ECO:0007669"/>
    <property type="project" value="UniProtKB-ARBA"/>
</dbReference>
<keyword evidence="12" id="KW-1185">Reference proteome</keyword>
<dbReference type="GO" id="GO:0016887">
    <property type="term" value="F:ATP hydrolysis activity"/>
    <property type="evidence" value="ECO:0007669"/>
    <property type="project" value="InterPro"/>
</dbReference>
<evidence type="ECO:0000313" key="11">
    <source>
        <dbReference type="EMBL" id="KAG2317043.1"/>
    </source>
</evidence>
<reference evidence="11 12" key="1">
    <citation type="submission" date="2020-02" db="EMBL/GenBank/DDBJ databases">
        <authorList>
            <person name="Ma Q."/>
            <person name="Huang Y."/>
            <person name="Song X."/>
            <person name="Pei D."/>
        </authorList>
    </citation>
    <scope>NUCLEOTIDE SEQUENCE [LARGE SCALE GENOMIC DNA]</scope>
    <source>
        <strain evidence="11">Sxm20200214</strain>
        <tissue evidence="11">Leaf</tissue>
    </source>
</reference>
<dbReference type="Gene3D" id="6.10.280.40">
    <property type="match status" value="1"/>
</dbReference>
<proteinExistence type="inferred from homology"/>
<organism evidence="11 12">
    <name type="scientific">Brassica carinata</name>
    <name type="common">Ethiopian mustard</name>
    <name type="synonym">Abyssinian cabbage</name>
    <dbReference type="NCBI Taxonomy" id="52824"/>
    <lineage>
        <taxon>Eukaryota</taxon>
        <taxon>Viridiplantae</taxon>
        <taxon>Streptophyta</taxon>
        <taxon>Embryophyta</taxon>
        <taxon>Tracheophyta</taxon>
        <taxon>Spermatophyta</taxon>
        <taxon>Magnoliopsida</taxon>
        <taxon>eudicotyledons</taxon>
        <taxon>Gunneridae</taxon>
        <taxon>Pentapetalae</taxon>
        <taxon>rosids</taxon>
        <taxon>malvids</taxon>
        <taxon>Brassicales</taxon>
        <taxon>Brassicaceae</taxon>
        <taxon>Brassiceae</taxon>
        <taxon>Brassica</taxon>
    </lineage>
</organism>
<dbReference type="SUPFAM" id="SSF52540">
    <property type="entry name" value="P-loop containing nucleoside triphosphate hydrolases"/>
    <property type="match status" value="1"/>
</dbReference>
<dbReference type="InterPro" id="IPR025753">
    <property type="entry name" value="AAA_N_dom"/>
</dbReference>
<dbReference type="Pfam" id="PF00004">
    <property type="entry name" value="AAA"/>
    <property type="match status" value="1"/>
</dbReference>
<dbReference type="InterPro" id="IPR003593">
    <property type="entry name" value="AAA+_ATPase"/>
</dbReference>
<dbReference type="InterPro" id="IPR050747">
    <property type="entry name" value="Mitochondrial_chaperone_BCS1"/>
</dbReference>
<feature type="coiled-coil region" evidence="8">
    <location>
        <begin position="428"/>
        <end position="458"/>
    </location>
</feature>
<keyword evidence="9" id="KW-0472">Membrane</keyword>
<dbReference type="PROSITE" id="PS00674">
    <property type="entry name" value="AAA"/>
    <property type="match status" value="1"/>
</dbReference>
<comment type="caution">
    <text evidence="11">The sequence shown here is derived from an EMBL/GenBank/DDBJ whole genome shotgun (WGS) entry which is preliminary data.</text>
</comment>
<evidence type="ECO:0000256" key="4">
    <source>
        <dbReference type="ARBA" id="ARBA00022840"/>
    </source>
</evidence>
<dbReference type="SMART" id="SM00382">
    <property type="entry name" value="AAA"/>
    <property type="match status" value="1"/>
</dbReference>
<comment type="cofactor">
    <cofactor evidence="1">
        <name>Mg(2+)</name>
        <dbReference type="ChEBI" id="CHEBI:18420"/>
    </cofactor>
</comment>
<keyword evidence="7" id="KW-0547">Nucleotide-binding</keyword>
<evidence type="ECO:0000256" key="8">
    <source>
        <dbReference type="SAM" id="Coils"/>
    </source>
</evidence>
<keyword evidence="9" id="KW-0812">Transmembrane</keyword>
<dbReference type="EMBL" id="JAAMPC010000004">
    <property type="protein sequence ID" value="KAG2317043.1"/>
    <property type="molecule type" value="Genomic_DNA"/>
</dbReference>
<dbReference type="InterPro" id="IPR003959">
    <property type="entry name" value="ATPase_AAA_core"/>
</dbReference>
<dbReference type="InterPro" id="IPR058017">
    <property type="entry name" value="At3g28540-like_C"/>
</dbReference>
<evidence type="ECO:0000256" key="2">
    <source>
        <dbReference type="ARBA" id="ARBA00007448"/>
    </source>
</evidence>
<dbReference type="OrthoDB" id="10251412at2759"/>
<evidence type="ECO:0000256" key="7">
    <source>
        <dbReference type="RuleBase" id="RU003651"/>
    </source>
</evidence>
<protein>
    <recommendedName>
        <fullName evidence="10">AAA+ ATPase domain-containing protein</fullName>
    </recommendedName>
</protein>
<keyword evidence="3" id="KW-0378">Hydrolase</keyword>
<evidence type="ECO:0000256" key="6">
    <source>
        <dbReference type="ARBA" id="ARBA00049360"/>
    </source>
</evidence>
<keyword evidence="4 7" id="KW-0067">ATP-binding</keyword>
<dbReference type="Pfam" id="PF14363">
    <property type="entry name" value="AAA_assoc"/>
    <property type="match status" value="1"/>
</dbReference>
<comment type="similarity">
    <text evidence="2">Belongs to the AAA ATPase family. BCS1 subfamily.</text>
</comment>
<comment type="catalytic activity">
    <reaction evidence="6">
        <text>ATP + H2O = ADP + phosphate + H(+)</text>
        <dbReference type="Rhea" id="RHEA:13065"/>
        <dbReference type="ChEBI" id="CHEBI:15377"/>
        <dbReference type="ChEBI" id="CHEBI:15378"/>
        <dbReference type="ChEBI" id="CHEBI:30616"/>
        <dbReference type="ChEBI" id="CHEBI:43474"/>
        <dbReference type="ChEBI" id="CHEBI:456216"/>
    </reaction>
</comment>
<evidence type="ECO:0000259" key="10">
    <source>
        <dbReference type="SMART" id="SM00382"/>
    </source>
</evidence>
<evidence type="ECO:0000256" key="3">
    <source>
        <dbReference type="ARBA" id="ARBA00022801"/>
    </source>
</evidence>
<dbReference type="CDD" id="cd19510">
    <property type="entry name" value="RecA-like_BCS1"/>
    <property type="match status" value="1"/>
</dbReference>
<name>A0A8X7VS55_BRACI</name>
<dbReference type="Pfam" id="PF25568">
    <property type="entry name" value="AAA_lid_At3g28540"/>
    <property type="match status" value="1"/>
</dbReference>
<dbReference type="Gene3D" id="3.40.50.300">
    <property type="entry name" value="P-loop containing nucleotide triphosphate hydrolases"/>
    <property type="match status" value="1"/>
</dbReference>
<gene>
    <name evidence="11" type="ORF">Bca52824_020165</name>
</gene>
<evidence type="ECO:0000313" key="12">
    <source>
        <dbReference type="Proteomes" id="UP000886595"/>
    </source>
</evidence>
<dbReference type="PANTHER" id="PTHR23070">
    <property type="entry name" value="BCS1 AAA-TYPE ATPASE"/>
    <property type="match status" value="1"/>
</dbReference>
<evidence type="ECO:0000256" key="5">
    <source>
        <dbReference type="ARBA" id="ARBA00022842"/>
    </source>
</evidence>
<dbReference type="InterPro" id="IPR003960">
    <property type="entry name" value="ATPase_AAA_CS"/>
</dbReference>
<sequence>MATMAELWTNTGSALATLMFIYTIFNQYFPHLGDNLQPFIQRLTGLFDPYIQITFFEYTGQNFKRSVPYDGIQNYLSKDSSARAKRLKANTVKGSKSLVLSMDDYEEITDDFEGIKVWWQSNKEETRKESFSFYPGADEKRYFMLRFHRRDREVILERYINHVIREGKAIKLKNRERKIYSNSSSEENGNKTKWNHKKEEIKRDLIKFGKSRDYYKKIGKAWKRGYLLYGPPGTGKSTMIAAMANFLDYDVYDLELTTVKDNTQLRRLLIDTSAKSIIVIEDIDCSLDLTGQRRKKEDDGDEKTVLMKKMMENEDENSTDSKVTLSGLLNFVDGLWSACGGERIIVFTTNFVDKLDPALVRKGRMDKHIELLYCCFEAFKVLAKNYLDVEESELFGEIKRLFEDDELKMTPADVAENLLPKSEDEGSETCLKRLIEELKEAKRKVEEEVKQSKEEKNRR</sequence>
<feature type="domain" description="AAA+ ATPase" evidence="10">
    <location>
        <begin position="222"/>
        <end position="375"/>
    </location>
</feature>
<accession>A0A8X7VS55</accession>
<dbReference type="Proteomes" id="UP000886595">
    <property type="component" value="Unassembled WGS sequence"/>
</dbReference>
<dbReference type="GO" id="GO:0005524">
    <property type="term" value="F:ATP binding"/>
    <property type="evidence" value="ECO:0007669"/>
    <property type="project" value="UniProtKB-KW"/>
</dbReference>
<evidence type="ECO:0000256" key="1">
    <source>
        <dbReference type="ARBA" id="ARBA00001946"/>
    </source>
</evidence>
<evidence type="ECO:0000256" key="9">
    <source>
        <dbReference type="SAM" id="Phobius"/>
    </source>
</evidence>
<dbReference type="AlphaFoldDB" id="A0A8X7VS55"/>
<feature type="transmembrane region" description="Helical" evidence="9">
    <location>
        <begin position="7"/>
        <end position="25"/>
    </location>
</feature>